<reference evidence="2" key="1">
    <citation type="submission" date="2018-05" db="EMBL/GenBank/DDBJ databases">
        <authorList>
            <person name="Lanie J.A."/>
            <person name="Ng W.-L."/>
            <person name="Kazmierczak K.M."/>
            <person name="Andrzejewski T.M."/>
            <person name="Davidsen T.M."/>
            <person name="Wayne K.J."/>
            <person name="Tettelin H."/>
            <person name="Glass J.I."/>
            <person name="Rusch D."/>
            <person name="Podicherti R."/>
            <person name="Tsui H.-C.T."/>
            <person name="Winkler M.E."/>
        </authorList>
    </citation>
    <scope>NUCLEOTIDE SEQUENCE</scope>
</reference>
<keyword evidence="1" id="KW-1133">Transmembrane helix</keyword>
<keyword evidence="1" id="KW-0472">Membrane</keyword>
<protein>
    <submittedName>
        <fullName evidence="2">Uncharacterized protein</fullName>
    </submittedName>
</protein>
<dbReference type="EMBL" id="UINC01064855">
    <property type="protein sequence ID" value="SVB93918.1"/>
    <property type="molecule type" value="Genomic_DNA"/>
</dbReference>
<evidence type="ECO:0000313" key="2">
    <source>
        <dbReference type="EMBL" id="SVB93918.1"/>
    </source>
</evidence>
<organism evidence="2">
    <name type="scientific">marine metagenome</name>
    <dbReference type="NCBI Taxonomy" id="408172"/>
    <lineage>
        <taxon>unclassified sequences</taxon>
        <taxon>metagenomes</taxon>
        <taxon>ecological metagenomes</taxon>
    </lineage>
</organism>
<feature type="transmembrane region" description="Helical" evidence="1">
    <location>
        <begin position="67"/>
        <end position="88"/>
    </location>
</feature>
<evidence type="ECO:0000256" key="1">
    <source>
        <dbReference type="SAM" id="Phobius"/>
    </source>
</evidence>
<proteinExistence type="predicted"/>
<gene>
    <name evidence="2" type="ORF">METZ01_LOCUS246772</name>
</gene>
<accession>A0A382I2Y9</accession>
<dbReference type="AlphaFoldDB" id="A0A382I2Y9"/>
<keyword evidence="1" id="KW-0812">Transmembrane</keyword>
<name>A0A382I2Y9_9ZZZZ</name>
<sequence>MNEQKTHFMRGLVVLLVLGAPCVIASAIAALAFLNFFVSGWLPQNWFSDNGADWVFGTGSVGDASSYFKIMVFGGIAYATGFAIRWGFRG</sequence>
<feature type="transmembrane region" description="Helical" evidence="1">
    <location>
        <begin position="12"/>
        <end position="38"/>
    </location>
</feature>